<feature type="region of interest" description="Disordered" evidence="1">
    <location>
        <begin position="43"/>
        <end position="92"/>
    </location>
</feature>
<feature type="compositionally biased region" description="Low complexity" evidence="1">
    <location>
        <begin position="49"/>
        <end position="82"/>
    </location>
</feature>
<evidence type="ECO:0000256" key="1">
    <source>
        <dbReference type="SAM" id="MobiDB-lite"/>
    </source>
</evidence>
<dbReference type="PANTHER" id="PTHR34144">
    <property type="entry name" value="CHROMOSOME 8, WHOLE GENOME SHOTGUN SEQUENCE"/>
    <property type="match status" value="1"/>
</dbReference>
<reference evidence="3 4" key="1">
    <citation type="journal article" date="2021" name="Nat. Commun.">
        <title>Genetic determinants of endophytism in the Arabidopsis root mycobiome.</title>
        <authorList>
            <person name="Mesny F."/>
            <person name="Miyauchi S."/>
            <person name="Thiergart T."/>
            <person name="Pickel B."/>
            <person name="Atanasova L."/>
            <person name="Karlsson M."/>
            <person name="Huettel B."/>
            <person name="Barry K.W."/>
            <person name="Haridas S."/>
            <person name="Chen C."/>
            <person name="Bauer D."/>
            <person name="Andreopoulos W."/>
            <person name="Pangilinan J."/>
            <person name="LaButti K."/>
            <person name="Riley R."/>
            <person name="Lipzen A."/>
            <person name="Clum A."/>
            <person name="Drula E."/>
            <person name="Henrissat B."/>
            <person name="Kohler A."/>
            <person name="Grigoriev I.V."/>
            <person name="Martin F.M."/>
            <person name="Hacquard S."/>
        </authorList>
    </citation>
    <scope>NUCLEOTIDE SEQUENCE [LARGE SCALE GENOMIC DNA]</scope>
    <source>
        <strain evidence="3 4">MPI-CAGE-CH-0241</strain>
    </source>
</reference>
<organism evidence="3 4">
    <name type="scientific">Thelonectria olida</name>
    <dbReference type="NCBI Taxonomy" id="1576542"/>
    <lineage>
        <taxon>Eukaryota</taxon>
        <taxon>Fungi</taxon>
        <taxon>Dikarya</taxon>
        <taxon>Ascomycota</taxon>
        <taxon>Pezizomycotina</taxon>
        <taxon>Sordariomycetes</taxon>
        <taxon>Hypocreomycetidae</taxon>
        <taxon>Hypocreales</taxon>
        <taxon>Nectriaceae</taxon>
        <taxon>Thelonectria</taxon>
    </lineage>
</organism>
<evidence type="ECO:0000256" key="2">
    <source>
        <dbReference type="SAM" id="SignalP"/>
    </source>
</evidence>
<gene>
    <name evidence="3" type="ORF">B0T10DRAFT_605241</name>
</gene>
<sequence length="471" mass="52501">MNRRLLWLLVPALCFIFLATSLYVSSEHLTQLPDLHLQLPFQQNQNHNSSSSSPLLSASLDPTTSSVSKPTAASSTISLSPPSATPSPQPTSISNGAILSADRISPYIRAILDPLDTNLPRLECPALNTSRYDTLRQRNHTDARTNNHIDYYFALDLRNCLGLLPRLLGSIVEAIRFLGPHRCALSIVEGNSPDGTADILIALRPFLSSLGASYFYQSSKIDPSKGDRIRRLADLRNLALTPLLDNSHRASGNTTIVFINDVAACTEDSLELVLQRRWLGADMTCAMDWTYVGPDPTFYDVWVARTIHGDAFFEVPPDGSWNSAWNLFWNAPETGARYDAHLPFQVFACWNGATAIGAAPVLDGLRFRDNCGGKDGECYQGEPQIFCKEMWFRNFGKIAVIPTVNLEYSDEMGAEIKQLKGYTGDFARDQTMDGNKIDWELEPPDQVKCMPTWDNQSWRPWNETLNATLHQ</sequence>
<keyword evidence="4" id="KW-1185">Reference proteome</keyword>
<proteinExistence type="predicted"/>
<dbReference type="InterPro" id="IPR021047">
    <property type="entry name" value="Mannosyltransferase_CMT1"/>
</dbReference>
<dbReference type="PANTHER" id="PTHR34144:SF5">
    <property type="entry name" value="ALPHA-1,3-MANNOSYLTRANSFERASE CMT1"/>
    <property type="match status" value="1"/>
</dbReference>
<dbReference type="EMBL" id="JAGPYM010000007">
    <property type="protein sequence ID" value="KAH6892548.1"/>
    <property type="molecule type" value="Genomic_DNA"/>
</dbReference>
<evidence type="ECO:0000313" key="3">
    <source>
        <dbReference type="EMBL" id="KAH6892548.1"/>
    </source>
</evidence>
<feature type="chain" id="PRO_5040112692" evidence="2">
    <location>
        <begin position="27"/>
        <end position="471"/>
    </location>
</feature>
<comment type="caution">
    <text evidence="3">The sequence shown here is derived from an EMBL/GenBank/DDBJ whole genome shotgun (WGS) entry which is preliminary data.</text>
</comment>
<accession>A0A9P8W6X5</accession>
<protein>
    <submittedName>
        <fullName evidence="3">Alpha-1,3-mannosyltransferase CMT1</fullName>
    </submittedName>
</protein>
<name>A0A9P8W6X5_9HYPO</name>
<evidence type="ECO:0000313" key="4">
    <source>
        <dbReference type="Proteomes" id="UP000777438"/>
    </source>
</evidence>
<keyword evidence="2" id="KW-0732">Signal</keyword>
<dbReference type="OrthoDB" id="262547at2759"/>
<feature type="signal peptide" evidence="2">
    <location>
        <begin position="1"/>
        <end position="26"/>
    </location>
</feature>
<dbReference type="AlphaFoldDB" id="A0A9P8W6X5"/>
<dbReference type="Proteomes" id="UP000777438">
    <property type="component" value="Unassembled WGS sequence"/>
</dbReference>
<dbReference type="Pfam" id="PF11735">
    <property type="entry name" value="CAP59_mtransfer"/>
    <property type="match status" value="1"/>
</dbReference>